<keyword evidence="3" id="KW-1185">Reference proteome</keyword>
<dbReference type="Gene3D" id="2.10.90.10">
    <property type="entry name" value="Cystine-knot cytokines"/>
    <property type="match status" value="1"/>
</dbReference>
<dbReference type="OrthoDB" id="6370328at2759"/>
<reference evidence="2" key="2">
    <citation type="submission" date="2017-10" db="EMBL/GenBank/DDBJ databases">
        <title>Ladona fulva Genome sequencing and assembly.</title>
        <authorList>
            <person name="Murali S."/>
            <person name="Richards S."/>
            <person name="Bandaranaike D."/>
            <person name="Bellair M."/>
            <person name="Blankenburg K."/>
            <person name="Chao H."/>
            <person name="Dinh H."/>
            <person name="Doddapaneni H."/>
            <person name="Dugan-Rocha S."/>
            <person name="Elkadiri S."/>
            <person name="Gnanaolivu R."/>
            <person name="Hernandez B."/>
            <person name="Skinner E."/>
            <person name="Javaid M."/>
            <person name="Lee S."/>
            <person name="Li M."/>
            <person name="Ming W."/>
            <person name="Munidasa M."/>
            <person name="Muniz J."/>
            <person name="Nguyen L."/>
            <person name="Hughes D."/>
            <person name="Osuji N."/>
            <person name="Pu L.-L."/>
            <person name="Puazo M."/>
            <person name="Qu C."/>
            <person name="Quiroz J."/>
            <person name="Raj R."/>
            <person name="Weissenberger G."/>
            <person name="Xin Y."/>
            <person name="Zou X."/>
            <person name="Han Y."/>
            <person name="Worley K."/>
            <person name="Muzny D."/>
            <person name="Gibbs R."/>
        </authorList>
    </citation>
    <scope>NUCLEOTIDE SEQUENCE</scope>
    <source>
        <strain evidence="2">Sampled in the wild</strain>
    </source>
</reference>
<evidence type="ECO:0000313" key="2">
    <source>
        <dbReference type="EMBL" id="KAG8222675.1"/>
    </source>
</evidence>
<dbReference type="PANTHER" id="PTHR21719:SF1">
    <property type="entry name" value="FI06402P-RELATED"/>
    <property type="match status" value="1"/>
</dbReference>
<dbReference type="PROSITE" id="PS50278">
    <property type="entry name" value="PDGF_2"/>
    <property type="match status" value="1"/>
</dbReference>
<organism evidence="2 3">
    <name type="scientific">Ladona fulva</name>
    <name type="common">Scarce chaser dragonfly</name>
    <name type="synonym">Libellula fulva</name>
    <dbReference type="NCBI Taxonomy" id="123851"/>
    <lineage>
        <taxon>Eukaryota</taxon>
        <taxon>Metazoa</taxon>
        <taxon>Ecdysozoa</taxon>
        <taxon>Arthropoda</taxon>
        <taxon>Hexapoda</taxon>
        <taxon>Insecta</taxon>
        <taxon>Pterygota</taxon>
        <taxon>Palaeoptera</taxon>
        <taxon>Odonata</taxon>
        <taxon>Epiprocta</taxon>
        <taxon>Anisoptera</taxon>
        <taxon>Libelluloidea</taxon>
        <taxon>Libellulidae</taxon>
        <taxon>Ladona</taxon>
    </lineage>
</organism>
<evidence type="ECO:0000313" key="3">
    <source>
        <dbReference type="Proteomes" id="UP000792457"/>
    </source>
</evidence>
<dbReference type="SUPFAM" id="SSF57501">
    <property type="entry name" value="Cystine-knot cytokines"/>
    <property type="match status" value="1"/>
</dbReference>
<protein>
    <recommendedName>
        <fullName evidence="1">Platelet-derived growth factor (PDGF) family profile domain-containing protein</fullName>
    </recommendedName>
</protein>
<dbReference type="GO" id="GO:0016020">
    <property type="term" value="C:membrane"/>
    <property type="evidence" value="ECO:0007669"/>
    <property type="project" value="InterPro"/>
</dbReference>
<proteinExistence type="predicted"/>
<dbReference type="Proteomes" id="UP000792457">
    <property type="component" value="Unassembled WGS sequence"/>
</dbReference>
<reference evidence="2" key="1">
    <citation type="submission" date="2013-04" db="EMBL/GenBank/DDBJ databases">
        <authorList>
            <person name="Qu J."/>
            <person name="Murali S.C."/>
            <person name="Bandaranaike D."/>
            <person name="Bellair M."/>
            <person name="Blankenburg K."/>
            <person name="Chao H."/>
            <person name="Dinh H."/>
            <person name="Doddapaneni H."/>
            <person name="Downs B."/>
            <person name="Dugan-Rocha S."/>
            <person name="Elkadiri S."/>
            <person name="Gnanaolivu R.D."/>
            <person name="Hernandez B."/>
            <person name="Javaid M."/>
            <person name="Jayaseelan J.C."/>
            <person name="Lee S."/>
            <person name="Li M."/>
            <person name="Ming W."/>
            <person name="Munidasa M."/>
            <person name="Muniz J."/>
            <person name="Nguyen L."/>
            <person name="Ongeri F."/>
            <person name="Osuji N."/>
            <person name="Pu L.-L."/>
            <person name="Puazo M."/>
            <person name="Qu C."/>
            <person name="Quiroz J."/>
            <person name="Raj R."/>
            <person name="Weissenberger G."/>
            <person name="Xin Y."/>
            <person name="Zou X."/>
            <person name="Han Y."/>
            <person name="Richards S."/>
            <person name="Worley K."/>
            <person name="Muzny D."/>
            <person name="Gibbs R."/>
        </authorList>
    </citation>
    <scope>NUCLEOTIDE SEQUENCE</scope>
    <source>
        <strain evidence="2">Sampled in the wild</strain>
    </source>
</reference>
<name>A0A8K0JVJ5_LADFU</name>
<dbReference type="InterPro" id="IPR000072">
    <property type="entry name" value="PDGF/VEGF_dom"/>
</dbReference>
<sequence length="104" mass="11943">MYFCLLGFAKIERKHFNFSESEIREAVQHALRVSREGSCKIPRPRVVQVKSIYPHPSKTYIPHCTILHQCGDDTGCCRHESLSCVPISTHRVELHFYVSTDAVL</sequence>
<dbReference type="PANTHER" id="PTHR21719">
    <property type="entry name" value="FI06402P-RELATED"/>
    <property type="match status" value="1"/>
</dbReference>
<dbReference type="InterPro" id="IPR029034">
    <property type="entry name" value="Cystine-knot_cytokine"/>
</dbReference>
<dbReference type="AlphaFoldDB" id="A0A8K0JVJ5"/>
<gene>
    <name evidence="2" type="ORF">J437_LFUL002558</name>
</gene>
<evidence type="ECO:0000259" key="1">
    <source>
        <dbReference type="PROSITE" id="PS50278"/>
    </source>
</evidence>
<dbReference type="EMBL" id="KZ308140">
    <property type="protein sequence ID" value="KAG8222675.1"/>
    <property type="molecule type" value="Genomic_DNA"/>
</dbReference>
<dbReference type="GO" id="GO:0035099">
    <property type="term" value="P:hemocyte migration"/>
    <property type="evidence" value="ECO:0007669"/>
    <property type="project" value="TreeGrafter"/>
</dbReference>
<comment type="caution">
    <text evidence="2">The sequence shown here is derived from an EMBL/GenBank/DDBJ whole genome shotgun (WGS) entry which is preliminary data.</text>
</comment>
<dbReference type="GO" id="GO:0008083">
    <property type="term" value="F:growth factor activity"/>
    <property type="evidence" value="ECO:0007669"/>
    <property type="project" value="InterPro"/>
</dbReference>
<feature type="domain" description="Platelet-derived growth factor (PDGF) family profile" evidence="1">
    <location>
        <begin position="26"/>
        <end position="96"/>
    </location>
</feature>
<dbReference type="Pfam" id="PF00341">
    <property type="entry name" value="PDGF"/>
    <property type="match status" value="1"/>
</dbReference>
<accession>A0A8K0JVJ5</accession>